<evidence type="ECO:0000256" key="4">
    <source>
        <dbReference type="ARBA" id="ARBA00023110"/>
    </source>
</evidence>
<dbReference type="Proteomes" id="UP000050580">
    <property type="component" value="Unassembled WGS sequence"/>
</dbReference>
<dbReference type="InterPro" id="IPR050245">
    <property type="entry name" value="PrsA_foldase"/>
</dbReference>
<dbReference type="Gene3D" id="3.10.50.40">
    <property type="match status" value="1"/>
</dbReference>
<evidence type="ECO:0000256" key="2">
    <source>
        <dbReference type="ARBA" id="ARBA00007656"/>
    </source>
</evidence>
<dbReference type="AlphaFoldDB" id="A0A0U1Q106"/>
<reference evidence="8 9" key="1">
    <citation type="submission" date="2015-05" db="EMBL/GenBank/DDBJ databases">
        <title>Draft genome sequence of Lampropedia sp. CT6, isolated from the microbial mat of a hot water spring, located at Manikaran, India.</title>
        <authorList>
            <person name="Tripathi C."/>
            <person name="Rani P."/>
            <person name="Mahato N.K."/>
            <person name="Lal R."/>
        </authorList>
    </citation>
    <scope>NUCLEOTIDE SEQUENCE [LARGE SCALE GENOMIC DNA]</scope>
    <source>
        <strain evidence="8 9">CT6</strain>
    </source>
</reference>
<evidence type="ECO:0000256" key="5">
    <source>
        <dbReference type="PROSITE-ProRule" id="PRU00278"/>
    </source>
</evidence>
<dbReference type="EMBL" id="LBNQ01000019">
    <property type="protein sequence ID" value="KKW68426.1"/>
    <property type="molecule type" value="Genomic_DNA"/>
</dbReference>
<organism evidence="8 9">
    <name type="scientific">Lampropedia cohaerens</name>
    <dbReference type="NCBI Taxonomy" id="1610491"/>
    <lineage>
        <taxon>Bacteria</taxon>
        <taxon>Pseudomonadati</taxon>
        <taxon>Pseudomonadota</taxon>
        <taxon>Betaproteobacteria</taxon>
        <taxon>Burkholderiales</taxon>
        <taxon>Comamonadaceae</taxon>
        <taxon>Lampropedia</taxon>
    </lineage>
</organism>
<evidence type="ECO:0000259" key="7">
    <source>
        <dbReference type="PROSITE" id="PS50198"/>
    </source>
</evidence>
<name>A0A0U1Q106_9BURK</name>
<dbReference type="Pfam" id="PF00639">
    <property type="entry name" value="Rotamase"/>
    <property type="match status" value="1"/>
</dbReference>
<dbReference type="PANTHER" id="PTHR47245:SF2">
    <property type="entry name" value="PEPTIDYL-PROLYL CIS-TRANS ISOMERASE HP_0175-RELATED"/>
    <property type="match status" value="1"/>
</dbReference>
<dbReference type="SUPFAM" id="SSF54534">
    <property type="entry name" value="FKBP-like"/>
    <property type="match status" value="1"/>
</dbReference>
<sequence length="267" mass="29977">MKKHLLSALLATTFVAATLPASAAENLAVVNGQPIPQARYDFFIDQFKQAGRETTPELQQHVQEELIRRAVFEQEALKHKLDQSEAFKEEMALAHQTFLIRALFQKHQQENPITEAAIKAEYDKFVAANQGTEYNAAHILVESEDEAKAILAQLKKDPSKFAEIAKEKSQDPGSGSRGGDLGWSRADVYVPEFGQALTKLKKGELTAEPVKTQFGWHILKLNDTREAQPPALDAVRDQIEEALAQQQLVEYQEQLFKQAKIERTAQQ</sequence>
<dbReference type="PANTHER" id="PTHR47245">
    <property type="entry name" value="PEPTIDYLPROLYL ISOMERASE"/>
    <property type="match status" value="1"/>
</dbReference>
<dbReference type="InterPro" id="IPR027304">
    <property type="entry name" value="Trigger_fact/SurA_dom_sf"/>
</dbReference>
<accession>A0A0U1Q106</accession>
<evidence type="ECO:0000256" key="6">
    <source>
        <dbReference type="SAM" id="SignalP"/>
    </source>
</evidence>
<dbReference type="EC" id="5.2.1.8" evidence="3"/>
<dbReference type="RefSeq" id="WP_046741192.1">
    <property type="nucleotide sequence ID" value="NZ_LBNQ01000019.1"/>
</dbReference>
<dbReference type="STRING" id="1610491.AAV94_04775"/>
<comment type="similarity">
    <text evidence="2">Belongs to the PpiC/parvulin rotamase family.</text>
</comment>
<dbReference type="SUPFAM" id="SSF109998">
    <property type="entry name" value="Triger factor/SurA peptide-binding domain-like"/>
    <property type="match status" value="1"/>
</dbReference>
<proteinExistence type="inferred from homology"/>
<protein>
    <recommendedName>
        <fullName evidence="3">peptidylprolyl isomerase</fullName>
        <ecNumber evidence="3">5.2.1.8</ecNumber>
    </recommendedName>
</protein>
<dbReference type="GO" id="GO:0003755">
    <property type="term" value="F:peptidyl-prolyl cis-trans isomerase activity"/>
    <property type="evidence" value="ECO:0007669"/>
    <property type="project" value="UniProtKB-KW"/>
</dbReference>
<dbReference type="OrthoDB" id="14196at2"/>
<keyword evidence="9" id="KW-1185">Reference proteome</keyword>
<evidence type="ECO:0000256" key="1">
    <source>
        <dbReference type="ARBA" id="ARBA00000971"/>
    </source>
</evidence>
<keyword evidence="4 5" id="KW-0697">Rotamase</keyword>
<feature type="domain" description="PpiC" evidence="7">
    <location>
        <begin position="131"/>
        <end position="223"/>
    </location>
</feature>
<feature type="signal peptide" evidence="6">
    <location>
        <begin position="1"/>
        <end position="23"/>
    </location>
</feature>
<gene>
    <name evidence="8" type="ORF">AAV94_04775</name>
</gene>
<keyword evidence="6" id="KW-0732">Signal</keyword>
<dbReference type="InterPro" id="IPR046357">
    <property type="entry name" value="PPIase_dom_sf"/>
</dbReference>
<evidence type="ECO:0000313" key="9">
    <source>
        <dbReference type="Proteomes" id="UP000050580"/>
    </source>
</evidence>
<dbReference type="PROSITE" id="PS50198">
    <property type="entry name" value="PPIC_PPIASE_2"/>
    <property type="match status" value="1"/>
</dbReference>
<comment type="caution">
    <text evidence="8">The sequence shown here is derived from an EMBL/GenBank/DDBJ whole genome shotgun (WGS) entry which is preliminary data.</text>
</comment>
<feature type="chain" id="PRO_5007791592" description="peptidylprolyl isomerase" evidence="6">
    <location>
        <begin position="24"/>
        <end position="267"/>
    </location>
</feature>
<keyword evidence="5 8" id="KW-0413">Isomerase</keyword>
<evidence type="ECO:0000313" key="8">
    <source>
        <dbReference type="EMBL" id="KKW68426.1"/>
    </source>
</evidence>
<evidence type="ECO:0000256" key="3">
    <source>
        <dbReference type="ARBA" id="ARBA00013194"/>
    </source>
</evidence>
<comment type="catalytic activity">
    <reaction evidence="1">
        <text>[protein]-peptidylproline (omega=180) = [protein]-peptidylproline (omega=0)</text>
        <dbReference type="Rhea" id="RHEA:16237"/>
        <dbReference type="Rhea" id="RHEA-COMP:10747"/>
        <dbReference type="Rhea" id="RHEA-COMP:10748"/>
        <dbReference type="ChEBI" id="CHEBI:83833"/>
        <dbReference type="ChEBI" id="CHEBI:83834"/>
        <dbReference type="EC" id="5.2.1.8"/>
    </reaction>
</comment>
<dbReference type="InterPro" id="IPR000297">
    <property type="entry name" value="PPIase_PpiC"/>
</dbReference>